<evidence type="ECO:0000313" key="2">
    <source>
        <dbReference type="EMBL" id="QFU97262.1"/>
    </source>
</evidence>
<keyword evidence="2" id="KW-0456">Lyase</keyword>
<reference evidence="2 3" key="1">
    <citation type="submission" date="2019-10" db="EMBL/GenBank/DDBJ databases">
        <title>Genome sequence of Luteimicrobium xylanilyticum HY-24.</title>
        <authorList>
            <person name="Kim D.Y."/>
            <person name="Park H.-Y."/>
        </authorList>
    </citation>
    <scope>NUCLEOTIDE SEQUENCE [LARGE SCALE GENOMIC DNA]</scope>
    <source>
        <strain evidence="2 3">HY-24</strain>
    </source>
</reference>
<feature type="domain" description="NAD-dependent epimerase/dehydratase" evidence="1">
    <location>
        <begin position="17"/>
        <end position="233"/>
    </location>
</feature>
<gene>
    <name evidence="2" type="primary">rfbB</name>
    <name evidence="2" type="ORF">KDY119_00756</name>
</gene>
<dbReference type="AlphaFoldDB" id="A0A5P9Q876"/>
<keyword evidence="3" id="KW-1185">Reference proteome</keyword>
<dbReference type="InterPro" id="IPR036291">
    <property type="entry name" value="NAD(P)-bd_dom_sf"/>
</dbReference>
<dbReference type="KEGG" id="lxl:KDY119_00756"/>
<organism evidence="2 3">
    <name type="scientific">Luteimicrobium xylanilyticum</name>
    <dbReference type="NCBI Taxonomy" id="1133546"/>
    <lineage>
        <taxon>Bacteria</taxon>
        <taxon>Bacillati</taxon>
        <taxon>Actinomycetota</taxon>
        <taxon>Actinomycetes</taxon>
        <taxon>Micrococcales</taxon>
        <taxon>Luteimicrobium</taxon>
    </lineage>
</organism>
<dbReference type="EMBL" id="CP045529">
    <property type="protein sequence ID" value="QFU97262.1"/>
    <property type="molecule type" value="Genomic_DNA"/>
</dbReference>
<dbReference type="InterPro" id="IPR050177">
    <property type="entry name" value="Lipid_A_modif_metabolic_enz"/>
</dbReference>
<dbReference type="PANTHER" id="PTHR43245:SF13">
    <property type="entry name" value="UDP-D-APIOSE_UDP-D-XYLOSE SYNTHASE 2"/>
    <property type="match status" value="1"/>
</dbReference>
<evidence type="ECO:0000259" key="1">
    <source>
        <dbReference type="Pfam" id="PF01370"/>
    </source>
</evidence>
<protein>
    <submittedName>
        <fullName evidence="2">dTDP-glucose 4,6-dehydratase</fullName>
        <ecNumber evidence="2">4.2.1.46</ecNumber>
    </submittedName>
</protein>
<dbReference type="GO" id="GO:0008460">
    <property type="term" value="F:dTDP-glucose 4,6-dehydratase activity"/>
    <property type="evidence" value="ECO:0007669"/>
    <property type="project" value="UniProtKB-EC"/>
</dbReference>
<accession>A0A5P9Q876</accession>
<proteinExistence type="predicted"/>
<name>A0A5P9Q876_9MICO</name>
<dbReference type="Pfam" id="PF01370">
    <property type="entry name" value="Epimerase"/>
    <property type="match status" value="1"/>
</dbReference>
<sequence>MTCTFTTTSTTADVRLLVLGGGAFVGGAVVRAALDRGDAVTTFTRGVRPVAPGARHVRGDRTVPDDVARLGRAAPDGGWDAVVDTWAGAPGAVRLSATALADVAGRYGYLSSRAVYARPLRPGTDECHPTVRPAADDADLSNAEYGELKRGGELAVVDTFGDRALLARCALIVGPGEQPERLPVWLRRAARGGTLVAPGDPDQPWRLVDVRDLAEWLLAALEPGSAVSGAVNVAAPEGHATTRDVLDAVVDVTAADAVRAGGAPARLDWRPWPELEGSGVDRWAELPGWVPRTTATEGLISTDASRAVATGLRCRPVAETVRDLWARIV</sequence>
<dbReference type="EC" id="4.2.1.46" evidence="2"/>
<dbReference type="RefSeq" id="WP_227994512.1">
    <property type="nucleotide sequence ID" value="NZ_BAABIH010000001.1"/>
</dbReference>
<dbReference type="SUPFAM" id="SSF51735">
    <property type="entry name" value="NAD(P)-binding Rossmann-fold domains"/>
    <property type="match status" value="1"/>
</dbReference>
<dbReference type="Proteomes" id="UP000326702">
    <property type="component" value="Chromosome"/>
</dbReference>
<dbReference type="InterPro" id="IPR001509">
    <property type="entry name" value="Epimerase_deHydtase"/>
</dbReference>
<dbReference type="PANTHER" id="PTHR43245">
    <property type="entry name" value="BIFUNCTIONAL POLYMYXIN RESISTANCE PROTEIN ARNA"/>
    <property type="match status" value="1"/>
</dbReference>
<dbReference type="Gene3D" id="3.40.50.720">
    <property type="entry name" value="NAD(P)-binding Rossmann-like Domain"/>
    <property type="match status" value="1"/>
</dbReference>
<evidence type="ECO:0000313" key="3">
    <source>
        <dbReference type="Proteomes" id="UP000326702"/>
    </source>
</evidence>